<dbReference type="EMBL" id="JAZAVJ010000983">
    <property type="protein sequence ID" value="KAK7390676.1"/>
    <property type="molecule type" value="Genomic_DNA"/>
</dbReference>
<sequence>METIRHMIRQMTMDAEDLLWDGLMFWPRVAEPAARLARRFLIPLAAIQDDLTQTQRGQSFIHANGLVGREREMLQNLIAGPFKKEFLNSQDEWKWPRVQQYLRKVKRFQELLLLLVHLTNHPLRGTEITGLRLVNGINRDRSLFIINSEVVLISQYYKSLAHFDSPKVIPRILPSRIGQLMVMYMIYIRPFTDRLQASY</sequence>
<protein>
    <submittedName>
        <fullName evidence="1">Uncharacterized protein</fullName>
    </submittedName>
</protein>
<proteinExistence type="predicted"/>
<evidence type="ECO:0000313" key="1">
    <source>
        <dbReference type="EMBL" id="KAK7390676.1"/>
    </source>
</evidence>
<dbReference type="Proteomes" id="UP001498476">
    <property type="component" value="Unassembled WGS sequence"/>
</dbReference>
<evidence type="ECO:0000313" key="2">
    <source>
        <dbReference type="Proteomes" id="UP001498476"/>
    </source>
</evidence>
<comment type="caution">
    <text evidence="1">The sequence shown here is derived from an EMBL/GenBank/DDBJ whole genome shotgun (WGS) entry which is preliminary data.</text>
</comment>
<accession>A0ABR1GGJ3</accession>
<organism evidence="1 2">
    <name type="scientific">Neonectria punicea</name>
    <dbReference type="NCBI Taxonomy" id="979145"/>
    <lineage>
        <taxon>Eukaryota</taxon>
        <taxon>Fungi</taxon>
        <taxon>Dikarya</taxon>
        <taxon>Ascomycota</taxon>
        <taxon>Pezizomycotina</taxon>
        <taxon>Sordariomycetes</taxon>
        <taxon>Hypocreomycetidae</taxon>
        <taxon>Hypocreales</taxon>
        <taxon>Nectriaceae</taxon>
        <taxon>Neonectria</taxon>
    </lineage>
</organism>
<gene>
    <name evidence="1" type="ORF">QQX98_013375</name>
</gene>
<reference evidence="1 2" key="1">
    <citation type="journal article" date="2025" name="Microbiol. Resour. Announc.">
        <title>Draft genome sequences for Neonectria magnoliae and Neonectria punicea, canker pathogens of Liriodendron tulipifera and Acer saccharum in West Virginia.</title>
        <authorList>
            <person name="Petronek H.M."/>
            <person name="Kasson M.T."/>
            <person name="Metheny A.M."/>
            <person name="Stauder C.M."/>
            <person name="Lovett B."/>
            <person name="Lynch S.C."/>
            <person name="Garnas J.R."/>
            <person name="Kasson L.R."/>
            <person name="Stajich J.E."/>
        </authorList>
    </citation>
    <scope>NUCLEOTIDE SEQUENCE [LARGE SCALE GENOMIC DNA]</scope>
    <source>
        <strain evidence="1 2">NRRL 64653</strain>
    </source>
</reference>
<name>A0ABR1GGJ3_9HYPO</name>
<keyword evidence="2" id="KW-1185">Reference proteome</keyword>